<dbReference type="GO" id="GO:0016491">
    <property type="term" value="F:oxidoreductase activity"/>
    <property type="evidence" value="ECO:0007669"/>
    <property type="project" value="InterPro"/>
</dbReference>
<dbReference type="InterPro" id="IPR007197">
    <property type="entry name" value="rSAM"/>
</dbReference>
<dbReference type="HOGENOM" id="CLU_462243_0_0_11"/>
<feature type="compositionally biased region" description="Low complexity" evidence="5">
    <location>
        <begin position="456"/>
        <end position="467"/>
    </location>
</feature>
<evidence type="ECO:0000259" key="6">
    <source>
        <dbReference type="Pfam" id="PF04055"/>
    </source>
</evidence>
<dbReference type="PANTHER" id="PTHR43273">
    <property type="entry name" value="ANAEROBIC SULFATASE-MATURATING ENZYME HOMOLOG ASLB-RELATED"/>
    <property type="match status" value="1"/>
</dbReference>
<dbReference type="Pfam" id="PF04055">
    <property type="entry name" value="Radical_SAM"/>
    <property type="match status" value="1"/>
</dbReference>
<name>Q9F3J2_STRCO</name>
<dbReference type="EMBL" id="AL645882">
    <property type="protein sequence ID" value="CAC05946.1"/>
    <property type="molecule type" value="Genomic_DNA"/>
</dbReference>
<keyword evidence="4" id="KW-0411">Iron-sulfur</keyword>
<dbReference type="PhylomeDB" id="Q9F3J2"/>
<keyword evidence="2" id="KW-0479">Metal-binding</keyword>
<dbReference type="InParanoid" id="Q9F3J2"/>
<dbReference type="SUPFAM" id="SSF102114">
    <property type="entry name" value="Radical SAM enzymes"/>
    <property type="match status" value="1"/>
</dbReference>
<feature type="domain" description="Radical SAM core" evidence="6">
    <location>
        <begin position="67"/>
        <end position="228"/>
    </location>
</feature>
<dbReference type="STRING" id="100226.gene:17762924"/>
<dbReference type="OrthoDB" id="9782387at2"/>
<dbReference type="InterPro" id="IPR058240">
    <property type="entry name" value="rSAM_sf"/>
</dbReference>
<dbReference type="PANTHER" id="PTHR43273:SF8">
    <property type="entry name" value="RADICAL SAM DOMAIN PROTEIN"/>
    <property type="match status" value="1"/>
</dbReference>
<accession>Q9F3J2</accession>
<proteinExistence type="predicted"/>
<evidence type="ECO:0000256" key="1">
    <source>
        <dbReference type="ARBA" id="ARBA00022691"/>
    </source>
</evidence>
<feature type="region of interest" description="Disordered" evidence="5">
    <location>
        <begin position="500"/>
        <end position="620"/>
    </location>
</feature>
<evidence type="ECO:0000256" key="5">
    <source>
        <dbReference type="SAM" id="MobiDB-lite"/>
    </source>
</evidence>
<dbReference type="PATRIC" id="fig|100226.15.peg.5358"/>
<dbReference type="Gene3D" id="3.20.20.70">
    <property type="entry name" value="Aldolase class I"/>
    <property type="match status" value="1"/>
</dbReference>
<gene>
    <name evidence="7" type="ordered locus">SCO5273</name>
    <name evidence="7" type="ORF">2SC7G11.35</name>
</gene>
<protein>
    <recommendedName>
        <fullName evidence="6">Radical SAM core domain-containing protein</fullName>
    </recommendedName>
</protein>
<feature type="region of interest" description="Disordered" evidence="5">
    <location>
        <begin position="422"/>
        <end position="467"/>
    </location>
</feature>
<dbReference type="InterPro" id="IPR023867">
    <property type="entry name" value="Sulphatase_maturase_rSAM"/>
</dbReference>
<organism evidence="7 8">
    <name type="scientific">Streptomyces coelicolor (strain ATCC BAA-471 / A3(2) / M145)</name>
    <dbReference type="NCBI Taxonomy" id="100226"/>
    <lineage>
        <taxon>Bacteria</taxon>
        <taxon>Bacillati</taxon>
        <taxon>Actinomycetota</taxon>
        <taxon>Actinomycetes</taxon>
        <taxon>Kitasatosporales</taxon>
        <taxon>Streptomycetaceae</taxon>
        <taxon>Streptomyces</taxon>
        <taxon>Streptomyces albidoflavus group</taxon>
    </lineage>
</organism>
<sequence length="620" mass="61451">MGTRRAGNAASCGTVPWRRLAATPADRHGMGGAGVSEQAMTDPAPGTPGRRTGPEGPIPFRQFIVKMHGRCNLACTYCYLYEGPDGSWRDRPAAASAAVLDRTATRIAEHAERHALRDLALVLHGGEPLLAGAGPLAEVTGRVRELVPRGCQVHATVQTNATLLTEERLAVLADAGIRVGISLDGGTAAHNRRRVDHAGRPSWPAAARGARLVAERFPESYAGLLTVVDPTLDPVETYESLLGLRPPALDLLLPHGNWTAPPPGRTGVRYGDWLCAVFDRWWAAGRREVRVRLFEECVALLLGLPAATEALGLAPFDAVVVETDGSIEQVDSLKSAYPGAARTGLDVFRHTFDDALRHPGVAARQAGTASLAGECRACPLLRVCGGGHYAHRYRAGHGFRNPSVYCADLQRFIRHVSSRLTAAAGGPTPGGPAASGLPGGGSAANGFPEDGSAAKGPSATGPSATAPASVGLSVVGPASAGPYAVGPVPVGPSAIGPAPAGTSAAGPASTGTSAAGPASAGPAVGPAPAGPAAAGPSVSAPASAGVSVVGPASADSSTVGPAPAGPTVAAPAATAPAPAGPASAGSGASAGPASAGAASVRPVVSGSAAAGTGPAEGGAS</sequence>
<reference evidence="7 8" key="2">
    <citation type="journal article" date="2002" name="Nature">
        <title>Complete genome sequence of the model actinomycete Streptomyces coelicolor A3(2).</title>
        <authorList>
            <person name="Bentley S.D."/>
            <person name="Chater K.F."/>
            <person name="Cerdeno-Tarraga A.M."/>
            <person name="Challis G.L."/>
            <person name="Thomson N.R."/>
            <person name="James K.D."/>
            <person name="Harris D.E."/>
            <person name="Quail M.A."/>
            <person name="Kieser H."/>
            <person name="Harper D."/>
            <person name="Bateman A."/>
            <person name="Brown S."/>
            <person name="Chandra G."/>
            <person name="Chen C.W."/>
            <person name="Collins M."/>
            <person name="Cronin A."/>
            <person name="Fraser A."/>
            <person name="Goble A."/>
            <person name="Hidalgo J."/>
            <person name="Hornsby T."/>
            <person name="Howarth S."/>
            <person name="Huang C.H."/>
            <person name="Kieser T."/>
            <person name="Larke L."/>
            <person name="Murphy L."/>
            <person name="Oliver K."/>
            <person name="O'Neil S."/>
            <person name="Rabbinowitsch E."/>
            <person name="Rajandream M.A."/>
            <person name="Rutherford K."/>
            <person name="Rutter S."/>
            <person name="Seeger K."/>
            <person name="Saunders D."/>
            <person name="Sharp S."/>
            <person name="Squares R."/>
            <person name="Squares S."/>
            <person name="Taylor K."/>
            <person name="Warren T."/>
            <person name="Wietzorrek A."/>
            <person name="Woodward J."/>
            <person name="Barrell B.G."/>
            <person name="Parkhill J."/>
            <person name="Hopwood D.A."/>
        </authorList>
    </citation>
    <scope>NUCLEOTIDE SEQUENCE [LARGE SCALE GENOMIC DNA]</scope>
    <source>
        <strain evidence="8">ATCC BAA-471 / A3(2) / M145</strain>
    </source>
</reference>
<dbReference type="NCBIfam" id="TIGR04269">
    <property type="entry name" value="SAM_SPASM_FxsB"/>
    <property type="match status" value="1"/>
</dbReference>
<keyword evidence="1" id="KW-0949">S-adenosyl-L-methionine</keyword>
<evidence type="ECO:0000256" key="2">
    <source>
        <dbReference type="ARBA" id="ARBA00022723"/>
    </source>
</evidence>
<dbReference type="GO" id="GO:0051536">
    <property type="term" value="F:iron-sulfur cluster binding"/>
    <property type="evidence" value="ECO:0007669"/>
    <property type="project" value="UniProtKB-KW"/>
</dbReference>
<dbReference type="AlphaFoldDB" id="Q9F3J2"/>
<dbReference type="KEGG" id="sco:SCO5273"/>
<dbReference type="SFLD" id="SFLDG01072">
    <property type="entry name" value="dehydrogenase_like"/>
    <property type="match status" value="1"/>
</dbReference>
<dbReference type="SFLD" id="SFLDG01067">
    <property type="entry name" value="SPASM/twitch_domain_containing"/>
    <property type="match status" value="1"/>
</dbReference>
<dbReference type="SFLD" id="SFLDG01386">
    <property type="entry name" value="main_SPASM_domain-containing"/>
    <property type="match status" value="1"/>
</dbReference>
<feature type="compositionally biased region" description="Low complexity" evidence="5">
    <location>
        <begin position="422"/>
        <end position="436"/>
    </location>
</feature>
<feature type="compositionally biased region" description="Low complexity" evidence="5">
    <location>
        <begin position="43"/>
        <end position="55"/>
    </location>
</feature>
<keyword evidence="3" id="KW-0408">Iron</keyword>
<dbReference type="eggNOG" id="COG0641">
    <property type="taxonomic scope" value="Bacteria"/>
</dbReference>
<evidence type="ECO:0000256" key="4">
    <source>
        <dbReference type="ARBA" id="ARBA00023014"/>
    </source>
</evidence>
<reference evidence="7 8" key="1">
    <citation type="journal article" date="1996" name="Mol. Microbiol.">
        <title>A set of ordered cosmids and a detailed genetic and physical map for the 8 Mb Streptomyces coelicolor A3(2) chromosome.</title>
        <authorList>
            <person name="Redenbach M."/>
            <person name="Kieser H.M."/>
            <person name="Denapaite D."/>
            <person name="Eichner A."/>
            <person name="Cullum J."/>
            <person name="Kinashi H."/>
            <person name="Hopwood D.A."/>
        </authorList>
    </citation>
    <scope>NUCLEOTIDE SEQUENCE [LARGE SCALE GENOMIC DNA]</scope>
    <source>
        <strain evidence="8">ATCC BAA-471 / A3(2) / M145</strain>
    </source>
</reference>
<dbReference type="CDD" id="cd01335">
    <property type="entry name" value="Radical_SAM"/>
    <property type="match status" value="1"/>
</dbReference>
<dbReference type="EMBL" id="AL939123">
    <property type="protein sequence ID" value="CAC05946.1"/>
    <property type="molecule type" value="Genomic_DNA"/>
</dbReference>
<dbReference type="PaxDb" id="100226-SCO5273"/>
<dbReference type="InterPro" id="IPR013785">
    <property type="entry name" value="Aldolase_TIM"/>
</dbReference>
<evidence type="ECO:0000256" key="3">
    <source>
        <dbReference type="ARBA" id="ARBA00023004"/>
    </source>
</evidence>
<keyword evidence="8" id="KW-1185">Reference proteome</keyword>
<dbReference type="GO" id="GO:0046872">
    <property type="term" value="F:metal ion binding"/>
    <property type="evidence" value="ECO:0007669"/>
    <property type="project" value="UniProtKB-KW"/>
</dbReference>
<feature type="region of interest" description="Disordered" evidence="5">
    <location>
        <begin position="24"/>
        <end position="55"/>
    </location>
</feature>
<feature type="compositionally biased region" description="Low complexity" evidence="5">
    <location>
        <begin position="500"/>
        <end position="613"/>
    </location>
</feature>
<dbReference type="SFLD" id="SFLDS00029">
    <property type="entry name" value="Radical_SAM"/>
    <property type="match status" value="1"/>
</dbReference>
<dbReference type="Proteomes" id="UP000001973">
    <property type="component" value="Chromosome"/>
</dbReference>
<dbReference type="InterPro" id="IPR026335">
    <property type="entry name" value="rSAM_SPASM_FxsB"/>
</dbReference>
<evidence type="ECO:0000313" key="8">
    <source>
        <dbReference type="Proteomes" id="UP000001973"/>
    </source>
</evidence>
<evidence type="ECO:0000313" key="7">
    <source>
        <dbReference type="EMBL" id="CAC05946.1"/>
    </source>
</evidence>